<dbReference type="NCBIfam" id="TIGR01451">
    <property type="entry name" value="B_ant_repeat"/>
    <property type="match status" value="2"/>
</dbReference>
<comment type="caution">
    <text evidence="6">The sequence shown here is derived from an EMBL/GenBank/DDBJ whole genome shotgun (WGS) entry which is preliminary data.</text>
</comment>
<keyword evidence="3" id="KW-0732">Signal</keyword>
<dbReference type="InterPro" id="IPR033764">
    <property type="entry name" value="Sdr_B"/>
</dbReference>
<dbReference type="Pfam" id="PF01345">
    <property type="entry name" value="DUF11"/>
    <property type="match status" value="1"/>
</dbReference>
<dbReference type="EMBL" id="NMQA01000110">
    <property type="protein sequence ID" value="PLZ98704.1"/>
    <property type="molecule type" value="Genomic_DNA"/>
</dbReference>
<dbReference type="AlphaFoldDB" id="A0A2N6KH59"/>
<proteinExistence type="predicted"/>
<reference evidence="6 7" key="1">
    <citation type="submission" date="2017-07" db="EMBL/GenBank/DDBJ databases">
        <title>Genomes of Fischerella (Mastigocladus) sp. strains.</title>
        <authorList>
            <person name="Miller S.R."/>
        </authorList>
    </citation>
    <scope>NUCLEOTIDE SEQUENCE [LARGE SCALE GENOMIC DNA]</scope>
    <source>
        <strain evidence="6 7">CCMEE 5268</strain>
    </source>
</reference>
<feature type="domain" description="DUF11" evidence="4">
    <location>
        <begin position="455"/>
        <end position="500"/>
    </location>
</feature>
<name>A0A2N6KH59_9CYAN</name>
<evidence type="ECO:0000256" key="1">
    <source>
        <dbReference type="ARBA" id="ARBA00004613"/>
    </source>
</evidence>
<dbReference type="Pfam" id="PF17210">
    <property type="entry name" value="SdrD_B"/>
    <property type="match status" value="1"/>
</dbReference>
<dbReference type="SUPFAM" id="SSF117074">
    <property type="entry name" value="Hypothetical protein PA1324"/>
    <property type="match status" value="1"/>
</dbReference>
<evidence type="ECO:0000259" key="4">
    <source>
        <dbReference type="Pfam" id="PF01345"/>
    </source>
</evidence>
<dbReference type="InterPro" id="IPR051417">
    <property type="entry name" value="SDr/BOS_complex"/>
</dbReference>
<gene>
    <name evidence="6" type="ORF">CEN50_10140</name>
</gene>
<accession>A0A2N6KH59</accession>
<dbReference type="InterPro" id="IPR008966">
    <property type="entry name" value="Adhesion_dom_sf"/>
</dbReference>
<evidence type="ECO:0008006" key="8">
    <source>
        <dbReference type="Google" id="ProtNLM"/>
    </source>
</evidence>
<dbReference type="InterPro" id="IPR047589">
    <property type="entry name" value="DUF11_rpt"/>
</dbReference>
<sequence>MKFPIKFRDALFEESLQSAKELKTMYGNRSLNSYKESNQQNKPKSTPRGNLSIANHLISNYGNKFLYKKLLLFTHTTITCAACLGLSSLLNPVQAQIIRNYTPRYRVETRGQTVIFGNSVMTCSTTIGPRKSICSDARQGLTSGSNNSINNVFYMDYIDIDSDANTFNSSSADYNFPASSTILWAGLYWTGDTSGGSTANSNPAGTPAIDANKKNQMLFKLPGDLMYRLITADNIDITGSRYSSFADVTNLVKQSGSGRYFGANIQTGKGEDRFGGWTLIVVYEDPTQILRSMTIFDGFAAVSPSTPITTYISGFLTPPSGNFETAMGTVAYEGDVGLTGDQFFLDGDGTGTSKTFVAVSDSLNPITNFFNSSNTFLGTRVSAKNPDYPNLLGMDMDIVHAVDAGGNRIMQNGATSAGLRFTSSGDVYYPTAFTFSIEVFQPVLTRNFTKKVIDVNGGDVNPSDVLEYEITYTNTGNDAARDVIIQDPIPANTTFVSGSLEIVADPETSNIGLKTDTPGDDEAEFNSATNTVIFRSGVGANGSQGGEIGINQSVTLRFRVRVNPGVSSFPTTISNQARVDYKGTLTSTTFNGVSDDPSTPTSNDATNVNVVKPPVTISGTLYEDTDGGDDFDSGEATLPANITIKLLDTNNSVVATTTTAANGTYTFTNVANGNYIIQVDTSDPDIPSGYTLGTPNNLAVTVSGNSVNNQNFGFDRVVASNPNVLLVKRITAVNGSSFTDLIDGINDSNSPNYVPTPRDTDDNNANWPNNYLQGLLNGGTVRPKDQIEYTIYFLSAGDATAPKVLICDRIPNNVTFIPTAFNNFATKNNLGLPTADRGIVWQYNGNTESLTNIKDGDVAQYFPPQEDPTDVYPTVDCGGENTNGAIVVNLGDLPNATAAGTPTNSYGFIRFRGRVK</sequence>
<evidence type="ECO:0000256" key="3">
    <source>
        <dbReference type="ARBA" id="ARBA00022729"/>
    </source>
</evidence>
<dbReference type="GO" id="GO:0005576">
    <property type="term" value="C:extracellular region"/>
    <property type="evidence" value="ECO:0007669"/>
    <property type="project" value="UniProtKB-SubCell"/>
</dbReference>
<protein>
    <recommendedName>
        <fullName evidence="8">SD-repeat containing protein B domain-containing protein</fullName>
    </recommendedName>
</protein>
<feature type="domain" description="SD-repeat containing protein B" evidence="5">
    <location>
        <begin position="620"/>
        <end position="688"/>
    </location>
</feature>
<dbReference type="SUPFAM" id="SSF49401">
    <property type="entry name" value="Bacterial adhesins"/>
    <property type="match status" value="1"/>
</dbReference>
<evidence type="ECO:0000259" key="5">
    <source>
        <dbReference type="Pfam" id="PF17210"/>
    </source>
</evidence>
<dbReference type="InterPro" id="IPR013783">
    <property type="entry name" value="Ig-like_fold"/>
</dbReference>
<dbReference type="InterPro" id="IPR001434">
    <property type="entry name" value="OmcB-like_DUF11"/>
</dbReference>
<dbReference type="PANTHER" id="PTHR23303">
    <property type="entry name" value="CARBOXYPEPTIDASE REGULATORY REGION-CONTAINING"/>
    <property type="match status" value="1"/>
</dbReference>
<comment type="subcellular location">
    <subcellularLocation>
        <location evidence="1">Secreted</location>
    </subcellularLocation>
</comment>
<dbReference type="Proteomes" id="UP000235025">
    <property type="component" value="Unassembled WGS sequence"/>
</dbReference>
<organism evidence="6 7">
    <name type="scientific">Fischerella thermalis CCMEE 5268</name>
    <dbReference type="NCBI Taxonomy" id="2019662"/>
    <lineage>
        <taxon>Bacteria</taxon>
        <taxon>Bacillati</taxon>
        <taxon>Cyanobacteriota</taxon>
        <taxon>Cyanophyceae</taxon>
        <taxon>Nostocales</taxon>
        <taxon>Hapalosiphonaceae</taxon>
        <taxon>Fischerella</taxon>
    </lineage>
</organism>
<evidence type="ECO:0000256" key="2">
    <source>
        <dbReference type="ARBA" id="ARBA00022525"/>
    </source>
</evidence>
<keyword evidence="2" id="KW-0964">Secreted</keyword>
<evidence type="ECO:0000313" key="7">
    <source>
        <dbReference type="Proteomes" id="UP000235025"/>
    </source>
</evidence>
<evidence type="ECO:0000313" key="6">
    <source>
        <dbReference type="EMBL" id="PLZ98704.1"/>
    </source>
</evidence>
<dbReference type="Gene3D" id="2.60.40.10">
    <property type="entry name" value="Immunoglobulins"/>
    <property type="match status" value="1"/>
</dbReference>